<evidence type="ECO:0000313" key="1">
    <source>
        <dbReference type="EMBL" id="MEC0240136.1"/>
    </source>
</evidence>
<gene>
    <name evidence="1" type="ORF">P4H66_09770</name>
</gene>
<dbReference type="Proteomes" id="UP001344632">
    <property type="component" value="Unassembled WGS sequence"/>
</dbReference>
<reference evidence="1 2" key="1">
    <citation type="submission" date="2023-03" db="EMBL/GenBank/DDBJ databases">
        <title>Bacillus Genome Sequencing.</title>
        <authorList>
            <person name="Dunlap C."/>
        </authorList>
    </citation>
    <scope>NUCLEOTIDE SEQUENCE [LARGE SCALE GENOMIC DNA]</scope>
    <source>
        <strain evidence="1 2">BD-525</strain>
    </source>
</reference>
<dbReference type="RefSeq" id="WP_326087541.1">
    <property type="nucleotide sequence ID" value="NZ_JARLKZ010000005.1"/>
</dbReference>
<evidence type="ECO:0008006" key="3">
    <source>
        <dbReference type="Google" id="ProtNLM"/>
    </source>
</evidence>
<dbReference type="InterPro" id="IPR029052">
    <property type="entry name" value="Metallo-depent_PP-like"/>
</dbReference>
<dbReference type="SUPFAM" id="SSF56300">
    <property type="entry name" value="Metallo-dependent phosphatases"/>
    <property type="match status" value="1"/>
</dbReference>
<evidence type="ECO:0000313" key="2">
    <source>
        <dbReference type="Proteomes" id="UP001344632"/>
    </source>
</evidence>
<dbReference type="EMBL" id="JARLKZ010000005">
    <property type="protein sequence ID" value="MEC0240136.1"/>
    <property type="molecule type" value="Genomic_DNA"/>
</dbReference>
<proteinExistence type="predicted"/>
<accession>A0ABU6GK67</accession>
<keyword evidence="2" id="KW-1185">Reference proteome</keyword>
<sequence length="52" mass="5651">MNLGDSLFGPIDPLGTAKQLMNNKNIINIMGNCDEILLKEESKSAICKTNAQ</sequence>
<comment type="caution">
    <text evidence="1">The sequence shown here is derived from an EMBL/GenBank/DDBJ whole genome shotgun (WGS) entry which is preliminary data.</text>
</comment>
<organism evidence="1 2">
    <name type="scientific">Paenibacillus dokdonensis</name>
    <dbReference type="NCBI Taxonomy" id="2567944"/>
    <lineage>
        <taxon>Bacteria</taxon>
        <taxon>Bacillati</taxon>
        <taxon>Bacillota</taxon>
        <taxon>Bacilli</taxon>
        <taxon>Bacillales</taxon>
        <taxon>Paenibacillaceae</taxon>
        <taxon>Paenibacillus</taxon>
    </lineage>
</organism>
<protein>
    <recommendedName>
        <fullName evidence="3">Calcineurin-like phosphoesterase domain-containing protein</fullName>
    </recommendedName>
</protein>
<name>A0ABU6GK67_9BACL</name>